<comment type="caution">
    <text evidence="2">The sequence shown here is derived from an EMBL/GenBank/DDBJ whole genome shotgun (WGS) entry which is preliminary data.</text>
</comment>
<accession>A0ABR7D361</accession>
<feature type="signal peptide" evidence="1">
    <location>
        <begin position="1"/>
        <end position="18"/>
    </location>
</feature>
<evidence type="ECO:0008006" key="4">
    <source>
        <dbReference type="Google" id="ProtNLM"/>
    </source>
</evidence>
<evidence type="ECO:0000256" key="1">
    <source>
        <dbReference type="SAM" id="SignalP"/>
    </source>
</evidence>
<proteinExistence type="predicted"/>
<reference evidence="2 3" key="1">
    <citation type="submission" date="2020-08" db="EMBL/GenBank/DDBJ databases">
        <title>Genome public.</title>
        <authorList>
            <person name="Liu C."/>
            <person name="Sun Q."/>
        </authorList>
    </citation>
    <scope>NUCLEOTIDE SEQUENCE [LARGE SCALE GENOMIC DNA]</scope>
    <source>
        <strain evidence="2 3">NSJ-56</strain>
    </source>
</reference>
<sequence length="554" mass="62405">MKRILFLILVLFAAGACLDDKTNTDYRDINNFDDNKWKITGIGSNYSLFPGESITITPEVRLLIDTLNPDVECRWILGDTEVATGPSYTFVAEEYGEYTLTFLATDKKTGVSFPAATDLRVAPRYKLGWLFISRTASGNSRLSLLAGKRVIVPYMDGNYQRQRDSLVYVGFYTNLGGALGSGPIKLAEEFVYSESNYPLPSVLSEIMVLQESGPVELDGYELEIVGHPFDEFTGEAPKEAIKDAVLSWSCKWLQAEDGRLYNSVAMVTTDLHSGRYAGDPAFNGARYETLIQTMKSSTYSDSKFFIAIDETNTMWALLDNASEKYNGGGIVDPVNNYVGHRARLANNSTGSFDMSLFNNFSGRYFKHVFVSSNKYLLSLIERDGKYLWHKYDLDIPRVYTPGTEIKVKESKTGELAAEMFADFKDATFVYDYYGGWEWLFVASGNKLYGTAMNWNEALQNSREIFTAPADIVSVEARYFSNSMANEEGVNYSHLGVLLKDGTFLVLEVNYESDAFTVKEIYKENLKQLDPEITDVVDMIHKYGEGTNLYYGYMY</sequence>
<dbReference type="InterPro" id="IPR032183">
    <property type="entry name" value="PKD-like"/>
</dbReference>
<dbReference type="PROSITE" id="PS51257">
    <property type="entry name" value="PROKAR_LIPOPROTEIN"/>
    <property type="match status" value="1"/>
</dbReference>
<keyword evidence="3" id="KW-1185">Reference proteome</keyword>
<dbReference type="Pfam" id="PF16407">
    <property type="entry name" value="PKD_2"/>
    <property type="match status" value="1"/>
</dbReference>
<gene>
    <name evidence="2" type="ORF">H8S64_14760</name>
</gene>
<organism evidence="2 3">
    <name type="scientific">Butyricimonas hominis</name>
    <dbReference type="NCBI Taxonomy" id="2763032"/>
    <lineage>
        <taxon>Bacteria</taxon>
        <taxon>Pseudomonadati</taxon>
        <taxon>Bacteroidota</taxon>
        <taxon>Bacteroidia</taxon>
        <taxon>Bacteroidales</taxon>
        <taxon>Odoribacteraceae</taxon>
        <taxon>Butyricimonas</taxon>
    </lineage>
</organism>
<evidence type="ECO:0000313" key="2">
    <source>
        <dbReference type="EMBL" id="MBC5622359.1"/>
    </source>
</evidence>
<name>A0ABR7D361_9BACT</name>
<dbReference type="Proteomes" id="UP000646484">
    <property type="component" value="Unassembled WGS sequence"/>
</dbReference>
<protein>
    <recommendedName>
        <fullName evidence="4">PKD domain-containing protein</fullName>
    </recommendedName>
</protein>
<keyword evidence="1" id="KW-0732">Signal</keyword>
<feature type="chain" id="PRO_5046422336" description="PKD domain-containing protein" evidence="1">
    <location>
        <begin position="19"/>
        <end position="554"/>
    </location>
</feature>
<evidence type="ECO:0000313" key="3">
    <source>
        <dbReference type="Proteomes" id="UP000646484"/>
    </source>
</evidence>
<dbReference type="EMBL" id="JACOOH010000006">
    <property type="protein sequence ID" value="MBC5622359.1"/>
    <property type="molecule type" value="Genomic_DNA"/>
</dbReference>
<dbReference type="RefSeq" id="WP_186977008.1">
    <property type="nucleotide sequence ID" value="NZ_JACOOH010000006.1"/>
</dbReference>